<evidence type="ECO:0000256" key="19">
    <source>
        <dbReference type="ARBA" id="ARBA00078197"/>
    </source>
</evidence>
<dbReference type="RefSeq" id="XP_022672162.1">
    <property type="nucleotide sequence ID" value="XM_022816427.1"/>
</dbReference>
<dbReference type="SUPFAM" id="SSF48452">
    <property type="entry name" value="TPR-like"/>
    <property type="match status" value="1"/>
</dbReference>
<dbReference type="GO" id="GO:0008270">
    <property type="term" value="F:zinc ion binding"/>
    <property type="evidence" value="ECO:0007669"/>
    <property type="project" value="UniProtKB-KW"/>
</dbReference>
<evidence type="ECO:0000256" key="5">
    <source>
        <dbReference type="ARBA" id="ARBA00022553"/>
    </source>
</evidence>
<feature type="region of interest" description="Disordered" evidence="22">
    <location>
        <begin position="2299"/>
        <end position="2336"/>
    </location>
</feature>
<keyword evidence="11" id="KW-0653">Protein transport</keyword>
<feature type="domain" description="RanBD1" evidence="23">
    <location>
        <begin position="1753"/>
        <end position="1886"/>
    </location>
</feature>
<evidence type="ECO:0000256" key="4">
    <source>
        <dbReference type="ARBA" id="ARBA00022448"/>
    </source>
</evidence>
<feature type="region of interest" description="Disordered" evidence="22">
    <location>
        <begin position="1308"/>
        <end position="1330"/>
    </location>
</feature>
<dbReference type="GO" id="GO:0003677">
    <property type="term" value="F:DNA binding"/>
    <property type="evidence" value="ECO:0007669"/>
    <property type="project" value="UniProtKB-KW"/>
</dbReference>
<keyword evidence="4" id="KW-0813">Transport</keyword>
<feature type="compositionally biased region" description="Low complexity" evidence="22">
    <location>
        <begin position="905"/>
        <end position="931"/>
    </location>
</feature>
<keyword evidence="7" id="KW-0677">Repeat</keyword>
<keyword evidence="10" id="KW-0862">Zinc</keyword>
<dbReference type="Gene3D" id="1.25.40.10">
    <property type="entry name" value="Tetratricopeptide repeat domain"/>
    <property type="match status" value="1"/>
</dbReference>
<dbReference type="PROSITE" id="PS01358">
    <property type="entry name" value="ZF_RANBP2_1"/>
    <property type="match status" value="1"/>
</dbReference>
<dbReference type="InterPro" id="IPR011990">
    <property type="entry name" value="TPR-like_helical_dom_sf"/>
</dbReference>
<dbReference type="FunFam" id="4.10.1060.10:FF:000001">
    <property type="entry name" value="Nuclear pore complex protein Nup153"/>
    <property type="match status" value="1"/>
</dbReference>
<dbReference type="PANTHER" id="PTHR23138:SF87">
    <property type="entry name" value="E3 SUMO-PROTEIN LIGASE RANBP2"/>
    <property type="match status" value="1"/>
</dbReference>
<evidence type="ECO:0000256" key="10">
    <source>
        <dbReference type="ARBA" id="ARBA00022833"/>
    </source>
</evidence>
<evidence type="ECO:0000256" key="7">
    <source>
        <dbReference type="ARBA" id="ARBA00022737"/>
    </source>
</evidence>
<dbReference type="Proteomes" id="UP000594260">
    <property type="component" value="Unplaced"/>
</dbReference>
<feature type="compositionally biased region" description="Polar residues" evidence="22">
    <location>
        <begin position="1621"/>
        <end position="1637"/>
    </location>
</feature>
<evidence type="ECO:0000256" key="18">
    <source>
        <dbReference type="ARBA" id="ARBA00068609"/>
    </source>
</evidence>
<evidence type="ECO:0000256" key="13">
    <source>
        <dbReference type="ARBA" id="ARBA00023125"/>
    </source>
</evidence>
<comment type="cofactor">
    <cofactor evidence="1">
        <name>Zn(2+)</name>
        <dbReference type="ChEBI" id="CHEBI:29105"/>
    </cofactor>
</comment>
<evidence type="ECO:0000256" key="22">
    <source>
        <dbReference type="SAM" id="MobiDB-lite"/>
    </source>
</evidence>
<keyword evidence="15" id="KW-0472">Membrane</keyword>
<name>A0A7M7KUG2_VARDE</name>
<dbReference type="InterPro" id="IPR011993">
    <property type="entry name" value="PH-like_dom_sf"/>
</dbReference>
<comment type="subcellular location">
    <subcellularLocation>
        <location evidence="2">Nucleus membrane</location>
    </subcellularLocation>
    <subcellularLocation>
        <location evidence="3">Nucleus</location>
        <location evidence="3">Nuclear pore complex</location>
    </subcellularLocation>
</comment>
<dbReference type="InterPro" id="IPR001876">
    <property type="entry name" value="Znf_RanBP2"/>
</dbReference>
<feature type="region of interest" description="Disordered" evidence="22">
    <location>
        <begin position="1621"/>
        <end position="1655"/>
    </location>
</feature>
<dbReference type="PROSITE" id="PS50196">
    <property type="entry name" value="RANBD1"/>
    <property type="match status" value="3"/>
</dbReference>
<feature type="compositionally biased region" description="Low complexity" evidence="22">
    <location>
        <begin position="1643"/>
        <end position="1655"/>
    </location>
</feature>
<evidence type="ECO:0000256" key="9">
    <source>
        <dbReference type="ARBA" id="ARBA00022816"/>
    </source>
</evidence>
<evidence type="ECO:0000256" key="1">
    <source>
        <dbReference type="ARBA" id="ARBA00001947"/>
    </source>
</evidence>
<protein>
    <recommendedName>
        <fullName evidence="18">Nuclear pore complex protein Nup153</fullName>
    </recommendedName>
    <alternativeName>
        <fullName evidence="20">153 kDa nucleoporin</fullName>
    </alternativeName>
    <alternativeName>
        <fullName evidence="19">Nucleoporin Nup153</fullName>
    </alternativeName>
</protein>
<dbReference type="EnsemblMetazoa" id="XM_022816427">
    <property type="protein sequence ID" value="XP_022672162"/>
    <property type="gene ID" value="LOC111254948"/>
</dbReference>
<dbReference type="SMART" id="SM00160">
    <property type="entry name" value="RanBD"/>
    <property type="match status" value="3"/>
</dbReference>
<dbReference type="InterPro" id="IPR000156">
    <property type="entry name" value="Ran_bind_dom"/>
</dbReference>
<proteinExistence type="inferred from homology"/>
<dbReference type="GO" id="GO:0005096">
    <property type="term" value="F:GTPase activator activity"/>
    <property type="evidence" value="ECO:0007669"/>
    <property type="project" value="TreeGrafter"/>
</dbReference>
<evidence type="ECO:0000256" key="20">
    <source>
        <dbReference type="ARBA" id="ARBA00079437"/>
    </source>
</evidence>
<feature type="region of interest" description="Disordered" evidence="22">
    <location>
        <begin position="975"/>
        <end position="997"/>
    </location>
</feature>
<dbReference type="InterPro" id="IPR045255">
    <property type="entry name" value="RanBP1-like"/>
</dbReference>
<comment type="similarity">
    <text evidence="17">Belongs to the NUP153 family.</text>
</comment>
<keyword evidence="5" id="KW-0597">Phosphoprotein</keyword>
<dbReference type="GO" id="GO:0015031">
    <property type="term" value="P:protein transport"/>
    <property type="evidence" value="ECO:0007669"/>
    <property type="project" value="UniProtKB-KW"/>
</dbReference>
<evidence type="ECO:0000256" key="6">
    <source>
        <dbReference type="ARBA" id="ARBA00022723"/>
    </source>
</evidence>
<evidence type="ECO:0000256" key="3">
    <source>
        <dbReference type="ARBA" id="ARBA00004567"/>
    </source>
</evidence>
<dbReference type="Pfam" id="PF00638">
    <property type="entry name" value="Ran_BP1"/>
    <property type="match status" value="3"/>
</dbReference>
<keyword evidence="9" id="KW-0509">mRNA transport</keyword>
<keyword evidence="8 21" id="KW-0863">Zinc-finger</keyword>
<dbReference type="CTD" id="43041"/>
<evidence type="ECO:0000256" key="15">
    <source>
        <dbReference type="ARBA" id="ARBA00023136"/>
    </source>
</evidence>
<dbReference type="GeneID" id="111254948"/>
<dbReference type="KEGG" id="vde:111254948"/>
<evidence type="ECO:0000259" key="24">
    <source>
        <dbReference type="PROSITE" id="PS50199"/>
    </source>
</evidence>
<feature type="region of interest" description="Disordered" evidence="22">
    <location>
        <begin position="2007"/>
        <end position="2082"/>
    </location>
</feature>
<keyword evidence="26" id="KW-1185">Reference proteome</keyword>
<feature type="region of interest" description="Disordered" evidence="22">
    <location>
        <begin position="900"/>
        <end position="939"/>
    </location>
</feature>
<dbReference type="GO" id="GO:0051028">
    <property type="term" value="P:mRNA transport"/>
    <property type="evidence" value="ECO:0007669"/>
    <property type="project" value="UniProtKB-KW"/>
</dbReference>
<evidence type="ECO:0000256" key="16">
    <source>
        <dbReference type="ARBA" id="ARBA00023242"/>
    </source>
</evidence>
<feature type="domain" description="RanBD1" evidence="23">
    <location>
        <begin position="2166"/>
        <end position="2301"/>
    </location>
</feature>
<dbReference type="InterPro" id="IPR036443">
    <property type="entry name" value="Znf_RanBP2_sf"/>
</dbReference>
<dbReference type="PANTHER" id="PTHR23138">
    <property type="entry name" value="RAN BINDING PROTEIN"/>
    <property type="match status" value="1"/>
</dbReference>
<feature type="region of interest" description="Disordered" evidence="22">
    <location>
        <begin position="1691"/>
        <end position="1714"/>
    </location>
</feature>
<feature type="compositionally biased region" description="Polar residues" evidence="22">
    <location>
        <begin position="977"/>
        <end position="997"/>
    </location>
</feature>
<evidence type="ECO:0000256" key="21">
    <source>
        <dbReference type="PROSITE-ProRule" id="PRU00322"/>
    </source>
</evidence>
<evidence type="ECO:0000259" key="23">
    <source>
        <dbReference type="PROSITE" id="PS50196"/>
    </source>
</evidence>
<dbReference type="FunFam" id="2.30.29.30:FF:000018">
    <property type="entry name" value="E3 SUMO-protein ligase RanBP2"/>
    <property type="match status" value="1"/>
</dbReference>
<evidence type="ECO:0000256" key="2">
    <source>
        <dbReference type="ARBA" id="ARBA00004126"/>
    </source>
</evidence>
<dbReference type="SUPFAM" id="SSF90209">
    <property type="entry name" value="Ran binding protein zinc finger-like"/>
    <property type="match status" value="1"/>
</dbReference>
<evidence type="ECO:0000256" key="14">
    <source>
        <dbReference type="ARBA" id="ARBA00023132"/>
    </source>
</evidence>
<dbReference type="GO" id="GO:0031965">
    <property type="term" value="C:nuclear membrane"/>
    <property type="evidence" value="ECO:0007669"/>
    <property type="project" value="UniProtKB-SubCell"/>
</dbReference>
<dbReference type="OrthoDB" id="2357150at2759"/>
<dbReference type="Gene3D" id="4.10.1060.10">
    <property type="entry name" value="Zinc finger, RanBP2-type"/>
    <property type="match status" value="1"/>
</dbReference>
<evidence type="ECO:0000256" key="17">
    <source>
        <dbReference type="ARBA" id="ARBA00060842"/>
    </source>
</evidence>
<feature type="domain" description="RanBP2-type" evidence="24">
    <location>
        <begin position="1544"/>
        <end position="1573"/>
    </location>
</feature>
<accession>A0A7M7KUG2</accession>
<keyword evidence="6" id="KW-0479">Metal-binding</keyword>
<organism evidence="25 26">
    <name type="scientific">Varroa destructor</name>
    <name type="common">Honeybee mite</name>
    <dbReference type="NCBI Taxonomy" id="109461"/>
    <lineage>
        <taxon>Eukaryota</taxon>
        <taxon>Metazoa</taxon>
        <taxon>Ecdysozoa</taxon>
        <taxon>Arthropoda</taxon>
        <taxon>Chelicerata</taxon>
        <taxon>Arachnida</taxon>
        <taxon>Acari</taxon>
        <taxon>Parasitiformes</taxon>
        <taxon>Mesostigmata</taxon>
        <taxon>Gamasina</taxon>
        <taxon>Dermanyssoidea</taxon>
        <taxon>Varroidae</taxon>
        <taxon>Varroa</taxon>
    </lineage>
</organism>
<feature type="domain" description="RanBD1" evidence="23">
    <location>
        <begin position="1380"/>
        <end position="1515"/>
    </location>
</feature>
<dbReference type="GO" id="GO:0005737">
    <property type="term" value="C:cytoplasm"/>
    <property type="evidence" value="ECO:0007669"/>
    <property type="project" value="TreeGrafter"/>
</dbReference>
<dbReference type="Pfam" id="PF00641">
    <property type="entry name" value="Zn_ribbon_RanBP"/>
    <property type="match status" value="1"/>
</dbReference>
<dbReference type="GO" id="GO:0005643">
    <property type="term" value="C:nuclear pore"/>
    <property type="evidence" value="ECO:0007669"/>
    <property type="project" value="UniProtKB-SubCell"/>
</dbReference>
<feature type="compositionally biased region" description="Polar residues" evidence="22">
    <location>
        <begin position="2019"/>
        <end position="2040"/>
    </location>
</feature>
<dbReference type="Gene3D" id="2.30.29.30">
    <property type="entry name" value="Pleckstrin-homology domain (PH domain)/Phosphotyrosine-binding domain (PTB)"/>
    <property type="match status" value="3"/>
</dbReference>
<evidence type="ECO:0000256" key="8">
    <source>
        <dbReference type="ARBA" id="ARBA00022771"/>
    </source>
</evidence>
<keyword evidence="14" id="KW-0906">Nuclear pore complex</keyword>
<keyword evidence="12" id="KW-0811">Translocation</keyword>
<evidence type="ECO:0000256" key="11">
    <source>
        <dbReference type="ARBA" id="ARBA00022927"/>
    </source>
</evidence>
<reference evidence="25" key="1">
    <citation type="submission" date="2021-01" db="UniProtKB">
        <authorList>
            <consortium name="EnsemblMetazoa"/>
        </authorList>
    </citation>
    <scope>IDENTIFICATION</scope>
</reference>
<evidence type="ECO:0000256" key="12">
    <source>
        <dbReference type="ARBA" id="ARBA00023010"/>
    </source>
</evidence>
<dbReference type="FunCoup" id="A0A7M7KUG2">
    <property type="interactions" value="1800"/>
</dbReference>
<keyword evidence="13" id="KW-0238">DNA-binding</keyword>
<dbReference type="CDD" id="cd00835">
    <property type="entry name" value="RanBD_family"/>
    <property type="match status" value="1"/>
</dbReference>
<evidence type="ECO:0000313" key="26">
    <source>
        <dbReference type="Proteomes" id="UP000594260"/>
    </source>
</evidence>
<dbReference type="PROSITE" id="PS50199">
    <property type="entry name" value="ZF_RANBP2_2"/>
    <property type="match status" value="1"/>
</dbReference>
<dbReference type="SMART" id="SM00547">
    <property type="entry name" value="ZnF_RBZ"/>
    <property type="match status" value="1"/>
</dbReference>
<feature type="region of interest" description="Disordered" evidence="22">
    <location>
        <begin position="1256"/>
        <end position="1279"/>
    </location>
</feature>
<dbReference type="SUPFAM" id="SSF50729">
    <property type="entry name" value="PH domain-like"/>
    <property type="match status" value="3"/>
</dbReference>
<dbReference type="InParanoid" id="A0A7M7KUG2"/>
<sequence length="2475" mass="271590">MTRRRSEMDAQVKRALSNLSENEKVLRYLRVAQQYIAIQELGEAERYLLLYLQTKPESHEAHKVLGDLYLKQNKYYNAYEEHKTAYGAQASPEILAAICASAAKISLDVQIRRDWLKRAEKVNLPASDMLPLKEAILRQENPNSQDMEDVLKEQATLYPQDAESQAKLVGFYSEARRYEDCVQVILRVEGTQEMRTSPRWYKECLSAFSTIRELKALPLDAPLVMLHLQIASRLTLSLMTDSQLLSGSHYDDQKSSPSANNNSVTDKHLRTEDFHRQLQEFDTLLHDALNINSWYREGLWGFVLEHFTGQLLFIFAMAMLRRVSNEDEARDESFRKRAQSLMFAALEKRPTKVEAEIWFIKADEANRKLLQELYLDGCYRTAVCYHCLSTEASMSLGDEFVSRVKLAAAGNKAIEMITSRMFPGQAIKTVYNQAVISRTCQRLPERSQIVPYEANACVRMAGSLEHLAWFLVSGADIPTERIFRTLPPVPDLEHGGYNPAQSDIDAFLSAVHAAVRIFGAKMNMTKPTAPREVMQYSYTTPKQRKYWKVLYQRFVMKTNSVKGLVQVKKTLNDGLEFVRGGDGHDSRSRMPIWFMAQIARDLLKKAHKKSAYFAVAIHYYKRILTQLDDHSSIPLAALNSGSRTSFSSMFELPKQYTFDVEEMGRLRSEARIEIGKFLFFSGELENAIKTLAEVSHPYGYLYYARAVRKLSRQLVAEHDLETAEMLKERARALLARGIPMAKHDPELVEKLRRELDAYDMDNKGYGNGTLTPTNNPNGTSIGSVSLNLSTLIPRVDAPVAVEFDLVRIESIIKEQCDKIVADSAQRSAKMAFELAELKAMQGQLVDSVAKVAAGQTATESQLQVLSQTVSELKVKVSQLGQQITRLEEMTMLQQANQQDYHEYQDNQQSQQHSQQSHDSQSTGLSQGGSTSNYTSGALVIPPGTGLPQFNLTSMRAPLQAHAGYTTVTSGSGVTGYPSNTSGGTNQGFKAPGSSPTSSSQMATALPMILFDSPGTVFEKRTGQTNFIPVGGVHQITVFDTNFSYGTSTKTFLYYDATATYLKFTLNSEMTARAFEANGQTNLTWTVGGTEYYARFADLSCLPETLMRVFQTCGVIVIKSELPLTSNTSQDRSNKLYGLPSLIGAGNALPPSPLQSMAALVNKTENQKSSAATAVGSSPSGSFFTMPSATLTPTKHVFGAFGAISSGVTTTPTSSSTFSFSLSGSAASVANETTDTKTTPTTTKGVTFTSTTTLAVNSAKDKTPEKAQTTPQKPVASNPFAGFTFGVPKTDQKTPTFGAFNSVTTSPASGASAVSSSSSKPTFSFSTTSPVTPTTTIKPTFSFYNTTSSGASASLGVQLSPQIQDSKDVGEHVDEYEPTAHFQPVIELPDLVEVTTGEESEDVIFCERAKLYRFAGDTKEWKERGLGDLKILRHKDTGKYRVVMRREQVFKLCANHQIVAGLKLQKRAKDTELMWAAPDFADGEVKNEQFVVRFKTAEQASRFRTTFENGVKAAESKNLQKPTTSKVQQKEGATTNNLMDKFKPKAGSWECTTCYVPNSASDMTCVACSNPKPGTKSPVSSATVQPTFSFGIKKPATSAPGGTTTSFKFGLATSSEPVFGISSSNAEENGTSPTSTFSLGMPASSSTASITTSTTTSTTSVGFSFGGGASTGFVFGQPSNFTSTSSALATSPPKFGFGTPSGTDPSNKIVGNEDEKKDSLGGFTFGSPQKHEFSFEARHASEDEEEVAESKDVYFAPVIALPPVVEVVTGEEDQELVYSHRAKLYRFVGKEWKERGTGDFKLLKDPFSKKFRLTMRRDQVFKVCLNHYLTKEINFKRREDQRSIEWSAIDFAEGEPEPTLFALRVKTKEICDALLDTIAIAQSEASALPGTPLPSTVKTLQISSSSDTKSKEQKTPASSFSFKLEDNKVLENKESPVTTKSSEFKFGPSRNLFGSTSTSTFDNEVIFVKEEKASPQDVARARQLMLPDNFFLYETRCRKCKGCRGCDNDPPEEQELPIHTSVSTNPATTETDTISLPSSLAQKDASPARPTPVFGAQSTFGTTAAVESDSTTQKPPGGENGGGGFVFGSSTGMSFASLAQVNQNVEFNFATTADAAAPWTDPQNQRSFFTAFTKKANATADGTNTSETGAGEEGDTGEEVEAAVDVHFEPVIPLPELVPVYTGEEDDELLYAQRAKLYVYHPDTSEWKERALGEAKILRCSDGRARIVVRRDMVHKVACNHYITSNMELRPMATSNSSLTWCAIDFADGEPTPATFAIRVKGADRLDEFRRIFTEEVERSKQRSADEVNSGARASEKSPSGADTLLRGGEAGEVASGDADSDSILYEAKVLLFEEIPLGAASWKPVTDDKCILRVIYDDDIFAQVILLIDEPSGNTLAETVIAVQTSLREDGVHGIWMAQDTSQKPPVRRRFRATFSSKAALSEFASIFAEGKESAVECGVVETDDPMPIRSGRIQ</sequence>
<evidence type="ECO:0000313" key="25">
    <source>
        <dbReference type="EnsemblMetazoa" id="XP_022672162"/>
    </source>
</evidence>
<keyword evidence="16" id="KW-0539">Nucleus</keyword>